<dbReference type="Proteomes" id="UP001302602">
    <property type="component" value="Unassembled WGS sequence"/>
</dbReference>
<dbReference type="AlphaFoldDB" id="A0AAN6TW43"/>
<sequence length="71" mass="7581">MSDCGCSSTGTCNCPQGQCTCPNCPVSITVLKLLGVELKLLMLSDPFRSRNRVSNLAQCPSSAIEAHHDLQ</sequence>
<dbReference type="GeneID" id="87830152"/>
<evidence type="ECO:0000313" key="1">
    <source>
        <dbReference type="EMBL" id="KAK4121589.1"/>
    </source>
</evidence>
<accession>A0AAN6TW43</accession>
<keyword evidence="2" id="KW-1185">Reference proteome</keyword>
<dbReference type="EMBL" id="MU853233">
    <property type="protein sequence ID" value="KAK4121589.1"/>
    <property type="molecule type" value="Genomic_DNA"/>
</dbReference>
<organism evidence="1 2">
    <name type="scientific">Parathielavia appendiculata</name>
    <dbReference type="NCBI Taxonomy" id="2587402"/>
    <lineage>
        <taxon>Eukaryota</taxon>
        <taxon>Fungi</taxon>
        <taxon>Dikarya</taxon>
        <taxon>Ascomycota</taxon>
        <taxon>Pezizomycotina</taxon>
        <taxon>Sordariomycetes</taxon>
        <taxon>Sordariomycetidae</taxon>
        <taxon>Sordariales</taxon>
        <taxon>Chaetomiaceae</taxon>
        <taxon>Parathielavia</taxon>
    </lineage>
</organism>
<evidence type="ECO:0008006" key="3">
    <source>
        <dbReference type="Google" id="ProtNLM"/>
    </source>
</evidence>
<evidence type="ECO:0000313" key="2">
    <source>
        <dbReference type="Proteomes" id="UP001302602"/>
    </source>
</evidence>
<comment type="caution">
    <text evidence="1">The sequence shown here is derived from an EMBL/GenBank/DDBJ whole genome shotgun (WGS) entry which is preliminary data.</text>
</comment>
<name>A0AAN6TW43_9PEZI</name>
<reference evidence="1" key="2">
    <citation type="submission" date="2023-05" db="EMBL/GenBank/DDBJ databases">
        <authorList>
            <consortium name="Lawrence Berkeley National Laboratory"/>
            <person name="Steindorff A."/>
            <person name="Hensen N."/>
            <person name="Bonometti L."/>
            <person name="Westerberg I."/>
            <person name="Brannstrom I.O."/>
            <person name="Guillou S."/>
            <person name="Cros-Aarteil S."/>
            <person name="Calhoun S."/>
            <person name="Haridas S."/>
            <person name="Kuo A."/>
            <person name="Mondo S."/>
            <person name="Pangilinan J."/>
            <person name="Riley R."/>
            <person name="Labutti K."/>
            <person name="Andreopoulos B."/>
            <person name="Lipzen A."/>
            <person name="Chen C."/>
            <person name="Yanf M."/>
            <person name="Daum C."/>
            <person name="Ng V."/>
            <person name="Clum A."/>
            <person name="Ohm R."/>
            <person name="Martin F."/>
            <person name="Silar P."/>
            <person name="Natvig D."/>
            <person name="Lalanne C."/>
            <person name="Gautier V."/>
            <person name="Ament-Velasquez S.L."/>
            <person name="Kruys A."/>
            <person name="Hutchinson M.I."/>
            <person name="Powell A.J."/>
            <person name="Barry K."/>
            <person name="Miller A.N."/>
            <person name="Grigoriev I.V."/>
            <person name="Debuchy R."/>
            <person name="Gladieux P."/>
            <person name="Thoren M.H."/>
            <person name="Johannesson H."/>
        </authorList>
    </citation>
    <scope>NUCLEOTIDE SEQUENCE</scope>
    <source>
        <strain evidence="1">CBS 731.68</strain>
    </source>
</reference>
<proteinExistence type="predicted"/>
<reference evidence="1" key="1">
    <citation type="journal article" date="2023" name="Mol. Phylogenet. Evol.">
        <title>Genome-scale phylogeny and comparative genomics of the fungal order Sordariales.</title>
        <authorList>
            <person name="Hensen N."/>
            <person name="Bonometti L."/>
            <person name="Westerberg I."/>
            <person name="Brannstrom I.O."/>
            <person name="Guillou S."/>
            <person name="Cros-Aarteil S."/>
            <person name="Calhoun S."/>
            <person name="Haridas S."/>
            <person name="Kuo A."/>
            <person name="Mondo S."/>
            <person name="Pangilinan J."/>
            <person name="Riley R."/>
            <person name="LaButti K."/>
            <person name="Andreopoulos B."/>
            <person name="Lipzen A."/>
            <person name="Chen C."/>
            <person name="Yan M."/>
            <person name="Daum C."/>
            <person name="Ng V."/>
            <person name="Clum A."/>
            <person name="Steindorff A."/>
            <person name="Ohm R.A."/>
            <person name="Martin F."/>
            <person name="Silar P."/>
            <person name="Natvig D.O."/>
            <person name="Lalanne C."/>
            <person name="Gautier V."/>
            <person name="Ament-Velasquez S.L."/>
            <person name="Kruys A."/>
            <person name="Hutchinson M.I."/>
            <person name="Powell A.J."/>
            <person name="Barry K."/>
            <person name="Miller A.N."/>
            <person name="Grigoriev I.V."/>
            <person name="Debuchy R."/>
            <person name="Gladieux P."/>
            <person name="Hiltunen Thoren M."/>
            <person name="Johannesson H."/>
        </authorList>
    </citation>
    <scope>NUCLEOTIDE SEQUENCE</scope>
    <source>
        <strain evidence="1">CBS 731.68</strain>
    </source>
</reference>
<protein>
    <recommendedName>
        <fullName evidence="3">Metallothionein</fullName>
    </recommendedName>
</protein>
<gene>
    <name evidence="1" type="ORF">N657DRAFT_647770</name>
</gene>
<dbReference type="RefSeq" id="XP_062645360.1">
    <property type="nucleotide sequence ID" value="XM_062793383.1"/>
</dbReference>